<dbReference type="AlphaFoldDB" id="A0A4Q8QFA7"/>
<evidence type="ECO:0000313" key="2">
    <source>
        <dbReference type="EMBL" id="TAI46999.1"/>
    </source>
</evidence>
<keyword evidence="3" id="KW-1185">Reference proteome</keyword>
<evidence type="ECO:0000256" key="1">
    <source>
        <dbReference type="SAM" id="SignalP"/>
    </source>
</evidence>
<sequence length="241" mass="26089">MKLPKLCLLALMAVTLCLTSCTGEDGADGIPGMDGAPGATGATGATGDMGATGENGVGFDELTKYGHIGLKLEGTRPDNVAFQDSTAFKFYSVSGEYMYYINNLSISEEGEDITHDFDFQRFLSAPDDVYQSSYIYFDLVITNLGESDEVIDYLEIEINGYTVLGQDNKYFVIDDIHRLGDIGVTDFVLTDLVFDDETNHLTFSYSLNVDAENNDSENDLSISGEVDVIVFEEIGSSGGGL</sequence>
<protein>
    <recommendedName>
        <fullName evidence="4">Collagen-like protein</fullName>
    </recommendedName>
</protein>
<proteinExistence type="predicted"/>
<keyword evidence="1" id="KW-0732">Signal</keyword>
<evidence type="ECO:0008006" key="4">
    <source>
        <dbReference type="Google" id="ProtNLM"/>
    </source>
</evidence>
<name>A0A4Q8QFA7_9FLAO</name>
<gene>
    <name evidence="2" type="ORF">EW142_09895</name>
</gene>
<dbReference type="EMBL" id="SGIU01000002">
    <property type="protein sequence ID" value="TAI46999.1"/>
    <property type="molecule type" value="Genomic_DNA"/>
</dbReference>
<feature type="signal peptide" evidence="1">
    <location>
        <begin position="1"/>
        <end position="23"/>
    </location>
</feature>
<organism evidence="2 3">
    <name type="scientific">Flagellimonas allohymeniacidonis</name>
    <dbReference type="NCBI Taxonomy" id="2517819"/>
    <lineage>
        <taxon>Bacteria</taxon>
        <taxon>Pseudomonadati</taxon>
        <taxon>Bacteroidota</taxon>
        <taxon>Flavobacteriia</taxon>
        <taxon>Flavobacteriales</taxon>
        <taxon>Flavobacteriaceae</taxon>
        <taxon>Flagellimonas</taxon>
    </lineage>
</organism>
<evidence type="ECO:0000313" key="3">
    <source>
        <dbReference type="Proteomes" id="UP000291981"/>
    </source>
</evidence>
<dbReference type="RefSeq" id="WP_130613410.1">
    <property type="nucleotide sequence ID" value="NZ_SGIU01000002.1"/>
</dbReference>
<accession>A0A4Q8QFA7</accession>
<reference evidence="2 3" key="1">
    <citation type="submission" date="2019-02" db="EMBL/GenBank/DDBJ databases">
        <title>Draft genome sequence of Muricauda sp. 176CP4-71.</title>
        <authorList>
            <person name="Park J.-S."/>
        </authorList>
    </citation>
    <scope>NUCLEOTIDE SEQUENCE [LARGE SCALE GENOMIC DNA]</scope>
    <source>
        <strain evidence="2 3">176CP4-71</strain>
    </source>
</reference>
<feature type="chain" id="PRO_5020600897" description="Collagen-like protein" evidence="1">
    <location>
        <begin position="24"/>
        <end position="241"/>
    </location>
</feature>
<dbReference type="OrthoDB" id="1430935at2"/>
<dbReference type="Proteomes" id="UP000291981">
    <property type="component" value="Unassembled WGS sequence"/>
</dbReference>
<comment type="caution">
    <text evidence="2">The sequence shown here is derived from an EMBL/GenBank/DDBJ whole genome shotgun (WGS) entry which is preliminary data.</text>
</comment>